<keyword evidence="4" id="KW-1185">Reference proteome</keyword>
<evidence type="ECO:0000259" key="2">
    <source>
        <dbReference type="Pfam" id="PF14392"/>
    </source>
</evidence>
<dbReference type="Proteomes" id="UP001141806">
    <property type="component" value="Unassembled WGS sequence"/>
</dbReference>
<comment type="caution">
    <text evidence="3">The sequence shown here is derived from an EMBL/GenBank/DDBJ whole genome shotgun (WGS) entry which is preliminary data.</text>
</comment>
<accession>A0A9Q0QRL5</accession>
<dbReference type="AlphaFoldDB" id="A0A9Q0QRL5"/>
<gene>
    <name evidence="3" type="ORF">NE237_015850</name>
</gene>
<proteinExistence type="predicted"/>
<evidence type="ECO:0000313" key="4">
    <source>
        <dbReference type="Proteomes" id="UP001141806"/>
    </source>
</evidence>
<dbReference type="PANTHER" id="PTHR31286:SF167">
    <property type="entry name" value="OS09G0268800 PROTEIN"/>
    <property type="match status" value="1"/>
</dbReference>
<dbReference type="OrthoDB" id="1164717at2759"/>
<protein>
    <recommendedName>
        <fullName evidence="2">Zinc knuckle CX2CX4HX4C domain-containing protein</fullName>
    </recommendedName>
</protein>
<evidence type="ECO:0000313" key="3">
    <source>
        <dbReference type="EMBL" id="KAJ4969149.1"/>
    </source>
</evidence>
<dbReference type="PANTHER" id="PTHR31286">
    <property type="entry name" value="GLYCINE-RICH CELL WALL STRUCTURAL PROTEIN 1.8-LIKE"/>
    <property type="match status" value="1"/>
</dbReference>
<feature type="compositionally biased region" description="Low complexity" evidence="1">
    <location>
        <begin position="1"/>
        <end position="13"/>
    </location>
</feature>
<feature type="domain" description="Zinc knuckle CX2CX4HX4C" evidence="2">
    <location>
        <begin position="109"/>
        <end position="156"/>
    </location>
</feature>
<dbReference type="EMBL" id="JAMYWD010000006">
    <property type="protein sequence ID" value="KAJ4969149.1"/>
    <property type="molecule type" value="Genomic_DNA"/>
</dbReference>
<dbReference type="InterPro" id="IPR040256">
    <property type="entry name" value="At4g02000-like"/>
</dbReference>
<sequence>MAHSSSPCPHASPTVEPPSESGVDSGPLLVVDATSEKGSLNSPNTSLVGYVLSRKAYRHPAVTEVPYTLMNLEFGKQIASYIGTPVSVMIINGTQFGRRVQYLWARVSMDITRALPMVVSIKRQSGLRELINIRYERLPLICIHCGVLNHDISRCDVGYSVGGTILIAKFGHEIRGSVPDQRLIDLAPVLVFNDYRFAWTSSW</sequence>
<organism evidence="3 4">
    <name type="scientific">Protea cynaroides</name>
    <dbReference type="NCBI Taxonomy" id="273540"/>
    <lineage>
        <taxon>Eukaryota</taxon>
        <taxon>Viridiplantae</taxon>
        <taxon>Streptophyta</taxon>
        <taxon>Embryophyta</taxon>
        <taxon>Tracheophyta</taxon>
        <taxon>Spermatophyta</taxon>
        <taxon>Magnoliopsida</taxon>
        <taxon>Proteales</taxon>
        <taxon>Proteaceae</taxon>
        <taxon>Protea</taxon>
    </lineage>
</organism>
<reference evidence="3" key="1">
    <citation type="journal article" date="2023" name="Plant J.">
        <title>The genome of the king protea, Protea cynaroides.</title>
        <authorList>
            <person name="Chang J."/>
            <person name="Duong T.A."/>
            <person name="Schoeman C."/>
            <person name="Ma X."/>
            <person name="Roodt D."/>
            <person name="Barker N."/>
            <person name="Li Z."/>
            <person name="Van de Peer Y."/>
            <person name="Mizrachi E."/>
        </authorList>
    </citation>
    <scope>NUCLEOTIDE SEQUENCE</scope>
    <source>
        <tissue evidence="3">Young leaves</tissue>
    </source>
</reference>
<name>A0A9Q0QRL5_9MAGN</name>
<dbReference type="Pfam" id="PF14392">
    <property type="entry name" value="zf-CCHC_4"/>
    <property type="match status" value="1"/>
</dbReference>
<dbReference type="InterPro" id="IPR025836">
    <property type="entry name" value="Zn_knuckle_CX2CX4HX4C"/>
</dbReference>
<feature type="region of interest" description="Disordered" evidence="1">
    <location>
        <begin position="1"/>
        <end position="27"/>
    </location>
</feature>
<evidence type="ECO:0000256" key="1">
    <source>
        <dbReference type="SAM" id="MobiDB-lite"/>
    </source>
</evidence>